<comment type="caution">
    <text evidence="2">The sequence shown here is derived from an EMBL/GenBank/DDBJ whole genome shotgun (WGS) entry which is preliminary data.</text>
</comment>
<accession>A0A2T0YAS1</accession>
<dbReference type="InterPro" id="IPR010985">
    <property type="entry name" value="Ribbon_hlx_hlx"/>
</dbReference>
<dbReference type="EMBL" id="PVTY01000034">
    <property type="protein sequence ID" value="PRZ11724.1"/>
    <property type="molecule type" value="Genomic_DNA"/>
</dbReference>
<dbReference type="GO" id="GO:0006355">
    <property type="term" value="P:regulation of DNA-templated transcription"/>
    <property type="evidence" value="ECO:0007669"/>
    <property type="project" value="InterPro"/>
</dbReference>
<evidence type="ECO:0000313" key="2">
    <source>
        <dbReference type="EMBL" id="PRZ11724.1"/>
    </source>
</evidence>
<dbReference type="InterPro" id="IPR013321">
    <property type="entry name" value="Arc_rbn_hlx_hlx"/>
</dbReference>
<name>A0A2T0YAS1_9MICC</name>
<evidence type="ECO:0000256" key="1">
    <source>
        <dbReference type="SAM" id="MobiDB-lite"/>
    </source>
</evidence>
<dbReference type="Gene3D" id="1.10.1220.10">
    <property type="entry name" value="Met repressor-like"/>
    <property type="match status" value="1"/>
</dbReference>
<protein>
    <submittedName>
        <fullName evidence="2">Uncharacterized protein</fullName>
    </submittedName>
</protein>
<sequence>MSEKQQNSMAAAMQRRKAAPKPPQGGGVAHTFREVTETTPTKKTTFDLPVEIHRTLRWEALKREISMRDVVLRYIKEGMERDGITPAPEN</sequence>
<keyword evidence="3" id="KW-1185">Reference proteome</keyword>
<organism evidence="2 3">
    <name type="scientific">Nesterenkonia sandarakina</name>
    <dbReference type="NCBI Taxonomy" id="272918"/>
    <lineage>
        <taxon>Bacteria</taxon>
        <taxon>Bacillati</taxon>
        <taxon>Actinomycetota</taxon>
        <taxon>Actinomycetes</taxon>
        <taxon>Micrococcales</taxon>
        <taxon>Micrococcaceae</taxon>
        <taxon>Nesterenkonia</taxon>
    </lineage>
</organism>
<dbReference type="SUPFAM" id="SSF47598">
    <property type="entry name" value="Ribbon-helix-helix"/>
    <property type="match status" value="1"/>
</dbReference>
<feature type="region of interest" description="Disordered" evidence="1">
    <location>
        <begin position="1"/>
        <end position="40"/>
    </location>
</feature>
<evidence type="ECO:0000313" key="3">
    <source>
        <dbReference type="Proteomes" id="UP000238217"/>
    </source>
</evidence>
<dbReference type="Proteomes" id="UP000238217">
    <property type="component" value="Unassembled WGS sequence"/>
</dbReference>
<dbReference type="AlphaFoldDB" id="A0A2T0YAS1"/>
<gene>
    <name evidence="2" type="ORF">BCL67_1348</name>
</gene>
<reference evidence="2 3" key="1">
    <citation type="submission" date="2018-03" db="EMBL/GenBank/DDBJ databases">
        <title>Comparative analysis of microorganisms from saline springs in Andes Mountain Range, Colombia.</title>
        <authorList>
            <person name="Rubin E."/>
        </authorList>
    </citation>
    <scope>NUCLEOTIDE SEQUENCE [LARGE SCALE GENOMIC DNA]</scope>
    <source>
        <strain evidence="2 3">CG 35</strain>
    </source>
</reference>
<proteinExistence type="predicted"/>
<dbReference type="RefSeq" id="WP_106124138.1">
    <property type="nucleotide sequence ID" value="NZ_PVTY01000034.1"/>
</dbReference>